<protein>
    <submittedName>
        <fullName evidence="1">Uncharacterized protein</fullName>
    </submittedName>
</protein>
<organism evidence="1 2">
    <name type="scientific">Auriscalpium vulgare</name>
    <dbReference type="NCBI Taxonomy" id="40419"/>
    <lineage>
        <taxon>Eukaryota</taxon>
        <taxon>Fungi</taxon>
        <taxon>Dikarya</taxon>
        <taxon>Basidiomycota</taxon>
        <taxon>Agaricomycotina</taxon>
        <taxon>Agaricomycetes</taxon>
        <taxon>Russulales</taxon>
        <taxon>Auriscalpiaceae</taxon>
        <taxon>Auriscalpium</taxon>
    </lineage>
</organism>
<gene>
    <name evidence="1" type="ORF">FA95DRAFT_125155</name>
</gene>
<dbReference type="EMBL" id="MU275952">
    <property type="protein sequence ID" value="KAI0045425.1"/>
    <property type="molecule type" value="Genomic_DNA"/>
</dbReference>
<sequence>MSASRPSKLKTATGECVLGLLADAPPELVDSIFELVDDFADALCLGLAHQHLLTIGMPRIEALYAQELAPWIGHRILCLGDSAGSIPNTILTPAELEGEKELEEGVDDWIKTFSKAEFPAYDDEKLSERLGRKAVDEMLGDVPLAKPWVLCNMTKFQYVRAEAFDRICNADLGKVLLSLICWADEEPSGYLDETWPDIKGRWAGGRFEIMTKERMLRLHANRWKDITKSIAWTVARILRGDDGTGSEDSDDEDEEDGEREDDDSDSDSSDQRDDDEEEEEEEEVDGETEEDERQKKRVRLECQDDDEDEEGDAEVEDEVDEEERTRKRIRLGAPGI</sequence>
<evidence type="ECO:0000313" key="2">
    <source>
        <dbReference type="Proteomes" id="UP000814033"/>
    </source>
</evidence>
<reference evidence="1" key="1">
    <citation type="submission" date="2021-02" db="EMBL/GenBank/DDBJ databases">
        <authorList>
            <consortium name="DOE Joint Genome Institute"/>
            <person name="Ahrendt S."/>
            <person name="Looney B.P."/>
            <person name="Miyauchi S."/>
            <person name="Morin E."/>
            <person name="Drula E."/>
            <person name="Courty P.E."/>
            <person name="Chicoki N."/>
            <person name="Fauchery L."/>
            <person name="Kohler A."/>
            <person name="Kuo A."/>
            <person name="Labutti K."/>
            <person name="Pangilinan J."/>
            <person name="Lipzen A."/>
            <person name="Riley R."/>
            <person name="Andreopoulos W."/>
            <person name="He G."/>
            <person name="Johnson J."/>
            <person name="Barry K.W."/>
            <person name="Grigoriev I.V."/>
            <person name="Nagy L."/>
            <person name="Hibbett D."/>
            <person name="Henrissat B."/>
            <person name="Matheny P.B."/>
            <person name="Labbe J."/>
            <person name="Martin F."/>
        </authorList>
    </citation>
    <scope>NUCLEOTIDE SEQUENCE</scope>
    <source>
        <strain evidence="1">FP105234-sp</strain>
    </source>
</reference>
<reference evidence="1" key="2">
    <citation type="journal article" date="2022" name="New Phytol.">
        <title>Evolutionary transition to the ectomycorrhizal habit in the genomes of a hyperdiverse lineage of mushroom-forming fungi.</title>
        <authorList>
            <person name="Looney B."/>
            <person name="Miyauchi S."/>
            <person name="Morin E."/>
            <person name="Drula E."/>
            <person name="Courty P.E."/>
            <person name="Kohler A."/>
            <person name="Kuo A."/>
            <person name="LaButti K."/>
            <person name="Pangilinan J."/>
            <person name="Lipzen A."/>
            <person name="Riley R."/>
            <person name="Andreopoulos W."/>
            <person name="He G."/>
            <person name="Johnson J."/>
            <person name="Nolan M."/>
            <person name="Tritt A."/>
            <person name="Barry K.W."/>
            <person name="Grigoriev I.V."/>
            <person name="Nagy L.G."/>
            <person name="Hibbett D."/>
            <person name="Henrissat B."/>
            <person name="Matheny P.B."/>
            <person name="Labbe J."/>
            <person name="Martin F.M."/>
        </authorList>
    </citation>
    <scope>NUCLEOTIDE SEQUENCE</scope>
    <source>
        <strain evidence="1">FP105234-sp</strain>
    </source>
</reference>
<accession>A0ACB8RMZ7</accession>
<keyword evidence="2" id="KW-1185">Reference proteome</keyword>
<comment type="caution">
    <text evidence="1">The sequence shown here is derived from an EMBL/GenBank/DDBJ whole genome shotgun (WGS) entry which is preliminary data.</text>
</comment>
<evidence type="ECO:0000313" key="1">
    <source>
        <dbReference type="EMBL" id="KAI0045425.1"/>
    </source>
</evidence>
<proteinExistence type="predicted"/>
<name>A0ACB8RMZ7_9AGAM</name>
<dbReference type="Proteomes" id="UP000814033">
    <property type="component" value="Unassembled WGS sequence"/>
</dbReference>